<evidence type="ECO:0000313" key="1">
    <source>
        <dbReference type="EMBL" id="GAA1272788.1"/>
    </source>
</evidence>
<dbReference type="Pfam" id="PF19692">
    <property type="entry name" value="DUF6193"/>
    <property type="match status" value="1"/>
</dbReference>
<accession>A0ABN1X0E7</accession>
<proteinExistence type="predicted"/>
<protein>
    <submittedName>
        <fullName evidence="1">Uncharacterized protein</fullName>
    </submittedName>
</protein>
<gene>
    <name evidence="1" type="ORF">GCM10009665_70920</name>
</gene>
<dbReference type="EMBL" id="BAAALF010000232">
    <property type="protein sequence ID" value="GAA1272788.1"/>
    <property type="molecule type" value="Genomic_DNA"/>
</dbReference>
<dbReference type="Proteomes" id="UP001500037">
    <property type="component" value="Unassembled WGS sequence"/>
</dbReference>
<organism evidence="1 2">
    <name type="scientific">Kitasatospora nipponensis</name>
    <dbReference type="NCBI Taxonomy" id="258049"/>
    <lineage>
        <taxon>Bacteria</taxon>
        <taxon>Bacillati</taxon>
        <taxon>Actinomycetota</taxon>
        <taxon>Actinomycetes</taxon>
        <taxon>Kitasatosporales</taxon>
        <taxon>Streptomycetaceae</taxon>
        <taxon>Kitasatospora</taxon>
    </lineage>
</organism>
<keyword evidence="2" id="KW-1185">Reference proteome</keyword>
<dbReference type="InterPro" id="IPR045682">
    <property type="entry name" value="DUF6193"/>
</dbReference>
<evidence type="ECO:0000313" key="2">
    <source>
        <dbReference type="Proteomes" id="UP001500037"/>
    </source>
</evidence>
<comment type="caution">
    <text evidence="1">The sequence shown here is derived from an EMBL/GenBank/DDBJ whole genome shotgun (WGS) entry which is preliminary data.</text>
</comment>
<reference evidence="1 2" key="1">
    <citation type="journal article" date="2019" name="Int. J. Syst. Evol. Microbiol.">
        <title>The Global Catalogue of Microorganisms (GCM) 10K type strain sequencing project: providing services to taxonomists for standard genome sequencing and annotation.</title>
        <authorList>
            <consortium name="The Broad Institute Genomics Platform"/>
            <consortium name="The Broad Institute Genome Sequencing Center for Infectious Disease"/>
            <person name="Wu L."/>
            <person name="Ma J."/>
        </authorList>
    </citation>
    <scope>NUCLEOTIDE SEQUENCE [LARGE SCALE GENOMIC DNA]</scope>
    <source>
        <strain evidence="1 2">JCM 13004</strain>
    </source>
</reference>
<name>A0ABN1X0E7_9ACTN</name>
<sequence>MNFGAGQGEDGWGDGDLRAALGGTAGELGLALGESDEKGGRLAAYVDAGSRRRVTVYPPGERRRTFQVNLQDTGTRLACGWTTELAEVARATAAWTGGAGLEETRARASFVQFRPWALAHEQEPFGAVELTWRAKLDRIHMPPYDRHPRAHALLAAAYAQPVLRRLMPVNSHFNLWFSTSVEEFWKARVGYVICPDDEGLYGVRNRGELIARTGTPEEAVALLVAALPEGLGPAG</sequence>